<evidence type="ECO:0000256" key="6">
    <source>
        <dbReference type="ARBA" id="ARBA00023242"/>
    </source>
</evidence>
<evidence type="ECO:0000256" key="1">
    <source>
        <dbReference type="ARBA" id="ARBA00004123"/>
    </source>
</evidence>
<sequence length="391" mass="43489">MFPCSSGSNPFTYMDHGKSSSGQLEEHPSSYSHLPAPFLVDDHELFLSHLLSQQQLFVCSSSTSTASQAQTENGVAAATDTKKEASVAVQIPSKKKSKQTDPATRKRSGKKDRHSKICTAQGPRDRRMRLSLQIARKFFDLQDMLGFDKASKTIEWLFSKSKTAIKELIMTQVKPTTTEDGGANANAKSSTVSVTSDSEVVSQNGEFLSREKTNRKLHRVARDSRDKARARARERTREKLIIRGLEISKQMGHLWSSTSTALEETDHHDEMKSSFKNQMVAQLEQPANQIDSVSIINAGAPTTSSLIFNPQDDFPGFPANWDSNNVVNMQSFCCRRANRNSIFMTTQSAQDQNPSSIFTTSSNPLRQNPSSNILATSNNSLHSYFLQHQFS</sequence>
<feature type="region of interest" description="Disordered" evidence="7">
    <location>
        <begin position="1"/>
        <end position="30"/>
    </location>
</feature>
<dbReference type="GO" id="GO:0043565">
    <property type="term" value="F:sequence-specific DNA binding"/>
    <property type="evidence" value="ECO:0007669"/>
    <property type="project" value="TreeGrafter"/>
</dbReference>
<dbReference type="PANTHER" id="PTHR31072:SF87">
    <property type="entry name" value="TRANSCRIPTION FACTOR TCP12"/>
    <property type="match status" value="1"/>
</dbReference>
<evidence type="ECO:0000313" key="10">
    <source>
        <dbReference type="EMBL" id="KAE8100775.1"/>
    </source>
</evidence>
<dbReference type="InterPro" id="IPR017887">
    <property type="entry name" value="TF_TCP_subgr"/>
</dbReference>
<evidence type="ECO:0000259" key="9">
    <source>
        <dbReference type="PROSITE" id="PS51370"/>
    </source>
</evidence>
<evidence type="ECO:0000256" key="5">
    <source>
        <dbReference type="ARBA" id="ARBA00023163"/>
    </source>
</evidence>
<keyword evidence="5" id="KW-0804">Transcription</keyword>
<dbReference type="GO" id="GO:0005634">
    <property type="term" value="C:nucleus"/>
    <property type="evidence" value="ECO:0007669"/>
    <property type="project" value="UniProtKB-SubCell"/>
</dbReference>
<dbReference type="AlphaFoldDB" id="A0A5N6RPS4"/>
<reference evidence="10 11" key="1">
    <citation type="submission" date="2019-06" db="EMBL/GenBank/DDBJ databases">
        <title>A chromosomal-level reference genome of Carpinus fangiana (Coryloideae, Betulaceae).</title>
        <authorList>
            <person name="Yang X."/>
            <person name="Wang Z."/>
            <person name="Zhang L."/>
            <person name="Hao G."/>
            <person name="Liu J."/>
            <person name="Yang Y."/>
        </authorList>
    </citation>
    <scope>NUCLEOTIDE SEQUENCE [LARGE SCALE GENOMIC DNA]</scope>
    <source>
        <strain evidence="10">Cfa_2016G</strain>
        <tissue evidence="10">Leaf</tissue>
    </source>
</reference>
<evidence type="ECO:0000256" key="2">
    <source>
        <dbReference type="ARBA" id="ARBA00022473"/>
    </source>
</evidence>
<keyword evidence="4" id="KW-0238">DNA-binding</keyword>
<dbReference type="Pfam" id="PF03634">
    <property type="entry name" value="TCP"/>
    <property type="match status" value="1"/>
</dbReference>
<dbReference type="PANTHER" id="PTHR31072">
    <property type="entry name" value="TRANSCRIPTION FACTOR TCP4-RELATED"/>
    <property type="match status" value="1"/>
</dbReference>
<keyword evidence="2" id="KW-0217">Developmental protein</keyword>
<dbReference type="InterPro" id="IPR017888">
    <property type="entry name" value="CYC/TB1_R_domain"/>
</dbReference>
<feature type="region of interest" description="Disordered" evidence="7">
    <location>
        <begin position="177"/>
        <end position="196"/>
    </location>
</feature>
<feature type="domain" description="TCP" evidence="8">
    <location>
        <begin position="110"/>
        <end position="168"/>
    </location>
</feature>
<dbReference type="PROSITE" id="PS51370">
    <property type="entry name" value="R"/>
    <property type="match status" value="1"/>
</dbReference>
<dbReference type="GO" id="GO:0003700">
    <property type="term" value="F:DNA-binding transcription factor activity"/>
    <property type="evidence" value="ECO:0007669"/>
    <property type="project" value="InterPro"/>
</dbReference>
<dbReference type="OrthoDB" id="1896834at2759"/>
<feature type="region of interest" description="Disordered" evidence="7">
    <location>
        <begin position="74"/>
        <end position="124"/>
    </location>
</feature>
<feature type="domain" description="R" evidence="9">
    <location>
        <begin position="222"/>
        <end position="239"/>
    </location>
</feature>
<evidence type="ECO:0000256" key="4">
    <source>
        <dbReference type="ARBA" id="ARBA00023125"/>
    </source>
</evidence>
<keyword evidence="6" id="KW-0539">Nucleus</keyword>
<accession>A0A5N6RPS4</accession>
<evidence type="ECO:0008006" key="12">
    <source>
        <dbReference type="Google" id="ProtNLM"/>
    </source>
</evidence>
<dbReference type="InterPro" id="IPR005333">
    <property type="entry name" value="Transcription_factor_TCP"/>
</dbReference>
<feature type="compositionally biased region" description="Polar residues" evidence="7">
    <location>
        <begin position="1"/>
        <end position="11"/>
    </location>
</feature>
<keyword evidence="3" id="KW-0805">Transcription regulation</keyword>
<evidence type="ECO:0000259" key="8">
    <source>
        <dbReference type="PROSITE" id="PS51369"/>
    </source>
</evidence>
<evidence type="ECO:0000313" key="11">
    <source>
        <dbReference type="Proteomes" id="UP000327013"/>
    </source>
</evidence>
<evidence type="ECO:0000256" key="7">
    <source>
        <dbReference type="SAM" id="MobiDB-lite"/>
    </source>
</evidence>
<keyword evidence="11" id="KW-1185">Reference proteome</keyword>
<organism evidence="10 11">
    <name type="scientific">Carpinus fangiana</name>
    <dbReference type="NCBI Taxonomy" id="176857"/>
    <lineage>
        <taxon>Eukaryota</taxon>
        <taxon>Viridiplantae</taxon>
        <taxon>Streptophyta</taxon>
        <taxon>Embryophyta</taxon>
        <taxon>Tracheophyta</taxon>
        <taxon>Spermatophyta</taxon>
        <taxon>Magnoliopsida</taxon>
        <taxon>eudicotyledons</taxon>
        <taxon>Gunneridae</taxon>
        <taxon>Pentapetalae</taxon>
        <taxon>rosids</taxon>
        <taxon>fabids</taxon>
        <taxon>Fagales</taxon>
        <taxon>Betulaceae</taxon>
        <taxon>Carpinus</taxon>
    </lineage>
</organism>
<dbReference type="GO" id="GO:2000032">
    <property type="term" value="P:regulation of secondary shoot formation"/>
    <property type="evidence" value="ECO:0007669"/>
    <property type="project" value="TreeGrafter"/>
</dbReference>
<dbReference type="PROSITE" id="PS51369">
    <property type="entry name" value="TCP"/>
    <property type="match status" value="1"/>
</dbReference>
<dbReference type="EMBL" id="CM017327">
    <property type="protein sequence ID" value="KAE8100775.1"/>
    <property type="molecule type" value="Genomic_DNA"/>
</dbReference>
<gene>
    <name evidence="10" type="ORF">FH972_018635</name>
</gene>
<comment type="subcellular location">
    <subcellularLocation>
        <location evidence="1">Nucleus</location>
    </subcellularLocation>
</comment>
<proteinExistence type="predicted"/>
<name>A0A5N6RPS4_9ROSI</name>
<dbReference type="Proteomes" id="UP000327013">
    <property type="component" value="Chromosome 7"/>
</dbReference>
<evidence type="ECO:0000256" key="3">
    <source>
        <dbReference type="ARBA" id="ARBA00023015"/>
    </source>
</evidence>
<protein>
    <recommendedName>
        <fullName evidence="12">TCP domain-containing protein</fullName>
    </recommendedName>
</protein>
<feature type="compositionally biased region" description="Basic residues" evidence="7">
    <location>
        <begin position="105"/>
        <end position="116"/>
    </location>
</feature>